<comment type="caution">
    <text evidence="1">The sequence shown here is derived from an EMBL/GenBank/DDBJ whole genome shotgun (WGS) entry which is preliminary data.</text>
</comment>
<dbReference type="Proteomes" id="UP001458880">
    <property type="component" value="Unassembled WGS sequence"/>
</dbReference>
<dbReference type="PANTHER" id="PTHR45913:SF19">
    <property type="entry name" value="LOW QUALITY PROTEIN: ZINC FINGER BED DOMAIN-CONTAINING PROTEIN 5-LIKE"/>
    <property type="match status" value="1"/>
</dbReference>
<gene>
    <name evidence="1" type="ORF">QE152_g33471</name>
</gene>
<keyword evidence="2" id="KW-1185">Reference proteome</keyword>
<evidence type="ECO:0000313" key="2">
    <source>
        <dbReference type="Proteomes" id="UP001458880"/>
    </source>
</evidence>
<dbReference type="PANTHER" id="PTHR45913">
    <property type="entry name" value="EPM2A-INTERACTING PROTEIN 1"/>
    <property type="match status" value="1"/>
</dbReference>
<dbReference type="AlphaFoldDB" id="A0AAW1IWM1"/>
<name>A0AAW1IWM1_POPJA</name>
<accession>A0AAW1IWM1</accession>
<proteinExistence type="predicted"/>
<protein>
    <recommendedName>
        <fullName evidence="3">HAT C-terminal dimerisation domain-containing protein</fullName>
    </recommendedName>
</protein>
<sequence>MFGKKRLKEWNQYHYQTTQLQGESTIWPVTRNNNLFEQFKVALTLLSNSTKPRMSVRAVQGSPYFAIQLDETTDVAGLAQLIVFVRDIFQDEVFEDLLFCKQLKTSTKGDIFQDEVFEDLLFCKQLKTSTKEKQYDWIRDPFGADVTDTNLSACEKEQLIEVSCDPTLETKHLNSGALLLEFWIGVRQEYKELSGNALKFLLGFSTTYLCERGFTSLTYLKNKYRNKLNVEDDLRLYLTKLEPNIDQLCKEKQAHPSD</sequence>
<dbReference type="EMBL" id="JASPKY010000509">
    <property type="protein sequence ID" value="KAK9694542.1"/>
    <property type="molecule type" value="Genomic_DNA"/>
</dbReference>
<evidence type="ECO:0000313" key="1">
    <source>
        <dbReference type="EMBL" id="KAK9694542.1"/>
    </source>
</evidence>
<organism evidence="1 2">
    <name type="scientific">Popillia japonica</name>
    <name type="common">Japanese beetle</name>
    <dbReference type="NCBI Taxonomy" id="7064"/>
    <lineage>
        <taxon>Eukaryota</taxon>
        <taxon>Metazoa</taxon>
        <taxon>Ecdysozoa</taxon>
        <taxon>Arthropoda</taxon>
        <taxon>Hexapoda</taxon>
        <taxon>Insecta</taxon>
        <taxon>Pterygota</taxon>
        <taxon>Neoptera</taxon>
        <taxon>Endopterygota</taxon>
        <taxon>Coleoptera</taxon>
        <taxon>Polyphaga</taxon>
        <taxon>Scarabaeiformia</taxon>
        <taxon>Scarabaeidae</taxon>
        <taxon>Rutelinae</taxon>
        <taxon>Popillia</taxon>
    </lineage>
</organism>
<evidence type="ECO:0008006" key="3">
    <source>
        <dbReference type="Google" id="ProtNLM"/>
    </source>
</evidence>
<reference evidence="1 2" key="1">
    <citation type="journal article" date="2024" name="BMC Genomics">
        <title>De novo assembly and annotation of Popillia japonica's genome with initial clues to its potential as an invasive pest.</title>
        <authorList>
            <person name="Cucini C."/>
            <person name="Boschi S."/>
            <person name="Funari R."/>
            <person name="Cardaioli E."/>
            <person name="Iannotti N."/>
            <person name="Marturano G."/>
            <person name="Paoli F."/>
            <person name="Bruttini M."/>
            <person name="Carapelli A."/>
            <person name="Frati F."/>
            <person name="Nardi F."/>
        </authorList>
    </citation>
    <scope>NUCLEOTIDE SEQUENCE [LARGE SCALE GENOMIC DNA]</scope>
    <source>
        <strain evidence="1">DMR45628</strain>
    </source>
</reference>